<protein>
    <submittedName>
        <fullName evidence="6">Uncharacterized protein</fullName>
    </submittedName>
</protein>
<proteinExistence type="predicted"/>
<keyword evidence="4" id="KW-0539">Nucleus</keyword>
<evidence type="ECO:0000313" key="6">
    <source>
        <dbReference type="EMBL" id="KAA8493006.1"/>
    </source>
</evidence>
<dbReference type="Pfam" id="PF12767">
    <property type="entry name" value="SAGA-Tad1"/>
    <property type="match status" value="1"/>
</dbReference>
<dbReference type="PANTHER" id="PTHR21277">
    <property type="entry name" value="TRANSCRIPTIONAL ADAPTER 1"/>
    <property type="match status" value="1"/>
</dbReference>
<reference evidence="7" key="1">
    <citation type="journal article" date="2019" name="Nat. Commun.">
        <title>Expansion of phycobilisome linker gene families in mesophilic red algae.</title>
        <authorList>
            <person name="Lee J."/>
            <person name="Kim D."/>
            <person name="Bhattacharya D."/>
            <person name="Yoon H.S."/>
        </authorList>
    </citation>
    <scope>NUCLEOTIDE SEQUENCE [LARGE SCALE GENOMIC DNA]</scope>
    <source>
        <strain evidence="7">CCMP 1328</strain>
    </source>
</reference>
<gene>
    <name evidence="6" type="ORF">FVE85_9278</name>
</gene>
<evidence type="ECO:0000256" key="1">
    <source>
        <dbReference type="ARBA" id="ARBA00004123"/>
    </source>
</evidence>
<dbReference type="GO" id="GO:0005634">
    <property type="term" value="C:nucleus"/>
    <property type="evidence" value="ECO:0007669"/>
    <property type="project" value="UniProtKB-SubCell"/>
</dbReference>
<dbReference type="EMBL" id="VRMN01000008">
    <property type="protein sequence ID" value="KAA8493006.1"/>
    <property type="molecule type" value="Genomic_DNA"/>
</dbReference>
<dbReference type="PANTHER" id="PTHR21277:SF5">
    <property type="entry name" value="TRANSCRIPTIONAL ADAPTER 1"/>
    <property type="match status" value="1"/>
</dbReference>
<dbReference type="GO" id="GO:0006357">
    <property type="term" value="P:regulation of transcription by RNA polymerase II"/>
    <property type="evidence" value="ECO:0007669"/>
    <property type="project" value="TreeGrafter"/>
</dbReference>
<dbReference type="OrthoDB" id="6093at2759"/>
<sequence>MRVARRCRFAMTAAKHVELIKRLSAAGVALEICDKYVALLKQFLSAGMSKTDFESALRRLLPKDKIRVHNQIVKWILSSALSRKSGSVQLPVLVPAKDKKPTATKKEIGTVVVTPAGRPAPVGGKKGTLGKRKAGAGDLVPPAPLGAISPALSATDRKSAKGKRAGALALAATAVKDNTTQKFLSQSLAASRKKNAAANEKTQAAMLLADPSAQGKGKDPGQKTKSGKPPAKRARVGQKSKGDADGVGGAGGVAGAQRAAASAAAAVAAANAQALHGAKGRQVPVPLQRPGVKLPARAPDLISYPNMVFVPGTPGAGLDLELLMRLRHRVQRIASMEFGIQTASDDSIALLTHALESHLKSLLEASVQKRRQRCGDAPSGMSNQLDALGSYKRVTPLDVFMCARENTDLLGNDHAVYMERLLLMMHHC</sequence>
<feature type="region of interest" description="Disordered" evidence="5">
    <location>
        <begin position="208"/>
        <end position="246"/>
    </location>
</feature>
<evidence type="ECO:0000256" key="5">
    <source>
        <dbReference type="SAM" id="MobiDB-lite"/>
    </source>
</evidence>
<comment type="caution">
    <text evidence="6">The sequence shown here is derived from an EMBL/GenBank/DDBJ whole genome shotgun (WGS) entry which is preliminary data.</text>
</comment>
<dbReference type="AlphaFoldDB" id="A0A5J4YNW8"/>
<evidence type="ECO:0000256" key="4">
    <source>
        <dbReference type="ARBA" id="ARBA00023242"/>
    </source>
</evidence>
<evidence type="ECO:0000256" key="3">
    <source>
        <dbReference type="ARBA" id="ARBA00023163"/>
    </source>
</evidence>
<keyword evidence="3" id="KW-0804">Transcription</keyword>
<comment type="subcellular location">
    <subcellularLocation>
        <location evidence="1">Nucleus</location>
    </subcellularLocation>
</comment>
<dbReference type="InterPro" id="IPR024738">
    <property type="entry name" value="Hfi1/Tada1"/>
</dbReference>
<keyword evidence="7" id="KW-1185">Reference proteome</keyword>
<name>A0A5J4YNW8_PORPP</name>
<dbReference type="GO" id="GO:0000124">
    <property type="term" value="C:SAGA complex"/>
    <property type="evidence" value="ECO:0007669"/>
    <property type="project" value="TreeGrafter"/>
</dbReference>
<organism evidence="6 7">
    <name type="scientific">Porphyridium purpureum</name>
    <name type="common">Red alga</name>
    <name type="synonym">Porphyridium cruentum</name>
    <dbReference type="NCBI Taxonomy" id="35688"/>
    <lineage>
        <taxon>Eukaryota</taxon>
        <taxon>Rhodophyta</taxon>
        <taxon>Bangiophyceae</taxon>
        <taxon>Porphyridiales</taxon>
        <taxon>Porphyridiaceae</taxon>
        <taxon>Porphyridium</taxon>
    </lineage>
</organism>
<evidence type="ECO:0000313" key="7">
    <source>
        <dbReference type="Proteomes" id="UP000324585"/>
    </source>
</evidence>
<dbReference type="GO" id="GO:0003713">
    <property type="term" value="F:transcription coactivator activity"/>
    <property type="evidence" value="ECO:0007669"/>
    <property type="project" value="TreeGrafter"/>
</dbReference>
<evidence type="ECO:0000256" key="2">
    <source>
        <dbReference type="ARBA" id="ARBA00023015"/>
    </source>
</evidence>
<dbReference type="Proteomes" id="UP000324585">
    <property type="component" value="Unassembled WGS sequence"/>
</dbReference>
<keyword evidence="2" id="KW-0805">Transcription regulation</keyword>
<accession>A0A5J4YNW8</accession>